<feature type="region of interest" description="Disordered" evidence="1">
    <location>
        <begin position="323"/>
        <end position="393"/>
    </location>
</feature>
<accession>A0A9P3LCM1</accession>
<feature type="compositionally biased region" description="Basic residues" evidence="1">
    <location>
        <begin position="970"/>
        <end position="981"/>
    </location>
</feature>
<evidence type="ECO:0000256" key="1">
    <source>
        <dbReference type="SAM" id="MobiDB-lite"/>
    </source>
</evidence>
<feature type="compositionally biased region" description="Low complexity" evidence="1">
    <location>
        <begin position="799"/>
        <end position="808"/>
    </location>
</feature>
<sequence>MPSSKAVLPQRVQDELEIAWQRDKRVPTLASRRAWAQARDANPEAVNRWFSRRRWKAIRQEKVDVDDSEYDLPVGRSCKRKRAPAPEPPPLTSVRVKRERAASPDLSSLPTRPAKKVKAEPMDPSLAALRSTRHTRAHDKQPHSDCAVCFPPNAKSTRARRPTKTPGSTEAIRHTRAHDSAPVQGCPGCFPQRKPAYTQPAQPVAVSARRTARSPDYMRLSTPPLEHGLPSSDFEELLTPAPSDDGGSSLVDKGEINPNACTFSSSLALMRQSSSDRVSSLALATTKDQPGNAYTHVSASLAPAGTRSTSRLRSVRFLDVRETLPASPGSSNASVTPSTSTLPAYTRSDFSQKSAPTSHSVIPPRFKRKLDRAGPNCLPAPLPAAPVSTQDEPRDVFLSTRESSAKPLASADLAVSSGSVLTGPGCPGTFDLSPSMFVKSSPISSVTRSTTGNDIRDCVPSGARSIYSTPRDPAPKALNEQPQREIKPVLTGGAVRKSLMDDILSRVPVDDIPRTERSKIVSAWLDSEDRASPQSAPPHSTPPSSHYYACTSNDCPHDTRLYEPYTQTDQAAAASNPRPPPRSSIPPHSSAPPHVFAPPTVSPPCTVAPQASYVPRVPATTRARPFVLRPTAFTAPAWHTRRTGTTWRPQPIASQYPTSPAVASAPAPSRQGAQQILPVDAAVAQPPAAAPVARPHELTPPHRPRDVGALLAAAPAPVFGPQSVQKTSPADVTAAPAAATVTRPHELPPPHRPHGGPPSRPSSPEPRRPVRPGSDGGEASSASGKNIAESVQEATVFKDLLLPPALSDPAPPPLAPTHASTNTSRADVSAITQPAERTAAVGTSVKLEEEEDAVIMLPPPPALAPSKSLRVSYSSDGEPLLLAVRRKNKSPPAPSPELSKDKVTSSHPTARKTNASQPTDPSRKTAGRSNKGNVPANKNAAAATSKRPAKAGPAGDDASEEPKREEPKPKPKRVRKPRKKAAPPLFAPDAEWQALFSGQPSLFPGPIPSLLGDAHTTSAPGSRGRKASRASTPGPMLMHPPRPFAYDPASLIAYQGCAWDADGFGAMELSALPWLASTGGDGAVKAQDADLGVSVPSSDDTVLDFGLPADDPAWGAYLKFLPHEPAGLWMPLEESADAAVGGGCREDGTEQ</sequence>
<dbReference type="AlphaFoldDB" id="A0A9P3LCM1"/>
<feature type="compositionally biased region" description="Polar residues" evidence="1">
    <location>
        <begin position="905"/>
        <end position="920"/>
    </location>
</feature>
<feature type="region of interest" description="Disordered" evidence="1">
    <location>
        <begin position="569"/>
        <end position="598"/>
    </location>
</feature>
<dbReference type="OrthoDB" id="2804759at2759"/>
<feature type="compositionally biased region" description="Basic and acidic residues" evidence="1">
    <location>
        <begin position="960"/>
        <end position="969"/>
    </location>
</feature>
<feature type="region of interest" description="Disordered" evidence="1">
    <location>
        <begin position="62"/>
        <end position="120"/>
    </location>
</feature>
<feature type="compositionally biased region" description="Low complexity" evidence="1">
    <location>
        <begin position="657"/>
        <end position="666"/>
    </location>
</feature>
<keyword evidence="3" id="KW-1185">Reference proteome</keyword>
<comment type="caution">
    <text evidence="2">The sequence shown here is derived from an EMBL/GenBank/DDBJ whole genome shotgun (WGS) entry which is preliminary data.</text>
</comment>
<dbReference type="EMBL" id="BPQB01000017">
    <property type="protein sequence ID" value="GJE90626.1"/>
    <property type="molecule type" value="Genomic_DNA"/>
</dbReference>
<feature type="compositionally biased region" description="Polar residues" evidence="1">
    <location>
        <begin position="644"/>
        <end position="656"/>
    </location>
</feature>
<proteinExistence type="predicted"/>
<feature type="compositionally biased region" description="Polar residues" evidence="1">
    <location>
        <begin position="328"/>
        <end position="360"/>
    </location>
</feature>
<dbReference type="InterPro" id="IPR001356">
    <property type="entry name" value="HD"/>
</dbReference>
<organism evidence="2 3">
    <name type="scientific">Phanerochaete sordida</name>
    <dbReference type="NCBI Taxonomy" id="48140"/>
    <lineage>
        <taxon>Eukaryota</taxon>
        <taxon>Fungi</taxon>
        <taxon>Dikarya</taxon>
        <taxon>Basidiomycota</taxon>
        <taxon>Agaricomycotina</taxon>
        <taxon>Agaricomycetes</taxon>
        <taxon>Polyporales</taxon>
        <taxon>Phanerochaetaceae</taxon>
        <taxon>Phanerochaete</taxon>
    </lineage>
</organism>
<evidence type="ECO:0000313" key="3">
    <source>
        <dbReference type="Proteomes" id="UP000703269"/>
    </source>
</evidence>
<feature type="region of interest" description="Disordered" evidence="1">
    <location>
        <begin position="443"/>
        <end position="484"/>
    </location>
</feature>
<gene>
    <name evidence="2" type="ORF">PsYK624_067700</name>
</gene>
<feature type="compositionally biased region" description="Pro residues" evidence="1">
    <location>
        <begin position="755"/>
        <end position="764"/>
    </location>
</feature>
<feature type="region of interest" description="Disordered" evidence="1">
    <location>
        <begin position="1006"/>
        <end position="1039"/>
    </location>
</feature>
<feature type="compositionally biased region" description="Polar residues" evidence="1">
    <location>
        <begin position="443"/>
        <end position="453"/>
    </location>
</feature>
<feature type="region of interest" description="Disordered" evidence="1">
    <location>
        <begin position="525"/>
        <end position="546"/>
    </location>
</feature>
<feature type="region of interest" description="Disordered" evidence="1">
    <location>
        <begin position="133"/>
        <end position="184"/>
    </location>
</feature>
<feature type="region of interest" description="Disordered" evidence="1">
    <location>
        <begin position="720"/>
        <end position="986"/>
    </location>
</feature>
<feature type="compositionally biased region" description="Low complexity" evidence="1">
    <location>
        <begin position="585"/>
        <end position="594"/>
    </location>
</feature>
<feature type="compositionally biased region" description="Low complexity" evidence="1">
    <location>
        <begin position="771"/>
        <end position="784"/>
    </location>
</feature>
<evidence type="ECO:0008006" key="4">
    <source>
        <dbReference type="Google" id="ProtNLM"/>
    </source>
</evidence>
<name>A0A9P3LCM1_9APHY</name>
<evidence type="ECO:0000313" key="2">
    <source>
        <dbReference type="EMBL" id="GJE90626.1"/>
    </source>
</evidence>
<feature type="compositionally biased region" description="Polar residues" evidence="1">
    <location>
        <begin position="818"/>
        <end position="832"/>
    </location>
</feature>
<dbReference type="CDD" id="cd00086">
    <property type="entry name" value="homeodomain"/>
    <property type="match status" value="1"/>
</dbReference>
<dbReference type="GO" id="GO:0003677">
    <property type="term" value="F:DNA binding"/>
    <property type="evidence" value="ECO:0007669"/>
    <property type="project" value="InterPro"/>
</dbReference>
<reference evidence="2 3" key="1">
    <citation type="submission" date="2021-08" db="EMBL/GenBank/DDBJ databases">
        <title>Draft Genome Sequence of Phanerochaete sordida strain YK-624.</title>
        <authorList>
            <person name="Mori T."/>
            <person name="Dohra H."/>
            <person name="Suzuki T."/>
            <person name="Kawagishi H."/>
            <person name="Hirai H."/>
        </authorList>
    </citation>
    <scope>NUCLEOTIDE SEQUENCE [LARGE SCALE GENOMIC DNA]</scope>
    <source>
        <strain evidence="2 3">YK-624</strain>
    </source>
</reference>
<protein>
    <recommendedName>
        <fullName evidence="4">Homeobox domain-containing protein</fullName>
    </recommendedName>
</protein>
<dbReference type="Proteomes" id="UP000703269">
    <property type="component" value="Unassembled WGS sequence"/>
</dbReference>
<feature type="region of interest" description="Disordered" evidence="1">
    <location>
        <begin position="644"/>
        <end position="666"/>
    </location>
</feature>
<feature type="compositionally biased region" description="Low complexity" evidence="1">
    <location>
        <begin position="729"/>
        <end position="742"/>
    </location>
</feature>